<evidence type="ECO:0000256" key="3">
    <source>
        <dbReference type="SAM" id="MobiDB-lite"/>
    </source>
</evidence>
<keyword evidence="4" id="KW-1133">Transmembrane helix</keyword>
<evidence type="ECO:0000259" key="5">
    <source>
        <dbReference type="PROSITE" id="PS51677"/>
    </source>
</evidence>
<feature type="compositionally biased region" description="Basic residues" evidence="3">
    <location>
        <begin position="32"/>
        <end position="53"/>
    </location>
</feature>
<dbReference type="PANTHER" id="PTHR10587:SF133">
    <property type="entry name" value="CHITIN DEACETYLASE 1-RELATED"/>
    <property type="match status" value="1"/>
</dbReference>
<feature type="transmembrane region" description="Helical" evidence="4">
    <location>
        <begin position="61"/>
        <end position="83"/>
    </location>
</feature>
<dbReference type="CDD" id="cd10917">
    <property type="entry name" value="CE4_NodB_like_6s_7s"/>
    <property type="match status" value="1"/>
</dbReference>
<keyword evidence="7" id="KW-1185">Reference proteome</keyword>
<keyword evidence="4" id="KW-0812">Transmembrane</keyword>
<evidence type="ECO:0000256" key="1">
    <source>
        <dbReference type="ARBA" id="ARBA00022723"/>
    </source>
</evidence>
<dbReference type="GO" id="GO:0016020">
    <property type="term" value="C:membrane"/>
    <property type="evidence" value="ECO:0007669"/>
    <property type="project" value="TreeGrafter"/>
</dbReference>
<dbReference type="EMBL" id="CP002628">
    <property type="protein sequence ID" value="AEB06302.1"/>
    <property type="molecule type" value="Genomic_DNA"/>
</dbReference>
<dbReference type="InterPro" id="IPR011330">
    <property type="entry name" value="Glyco_hydro/deAcase_b/a-brl"/>
</dbReference>
<accession>F2NAB6</accession>
<dbReference type="SUPFAM" id="SSF88713">
    <property type="entry name" value="Glycoside hydrolase/deacetylase"/>
    <property type="match status" value="1"/>
</dbReference>
<evidence type="ECO:0000313" key="6">
    <source>
        <dbReference type="EMBL" id="AEB06302.1"/>
    </source>
</evidence>
<evidence type="ECO:0000256" key="2">
    <source>
        <dbReference type="ARBA" id="ARBA00022801"/>
    </source>
</evidence>
<reference evidence="7" key="1">
    <citation type="journal article" date="2013" name="Stand. Genomic Sci.">
        <title>Complete genome sequence of Coriobacterium glomerans type strain (PW2(T)) from the midgut of Pyrrhocoris apterus L. (red soldier bug).</title>
        <authorList>
            <person name="Stackebrandt E."/>
            <person name="Zeytun A."/>
            <person name="Lapidus A."/>
            <person name="Nolan M."/>
            <person name="Lucas S."/>
            <person name="Hammon N."/>
            <person name="Deshpande S."/>
            <person name="Cheng J.F."/>
            <person name="Tapia R."/>
            <person name="Goodwin L.A."/>
            <person name="Pitluck S."/>
            <person name="Liolios K."/>
            <person name="Pagani I."/>
            <person name="Ivanova N."/>
            <person name="Mavromatis K."/>
            <person name="Mikhailova N."/>
            <person name="Huntemann M."/>
            <person name="Pati A."/>
            <person name="Chen A."/>
            <person name="Palaniappan K."/>
            <person name="Chang Y.J."/>
            <person name="Land M."/>
            <person name="Hauser L."/>
            <person name="Rohde M."/>
            <person name="Pukall R."/>
            <person name="Goker M."/>
            <person name="Detter J.C."/>
            <person name="Woyke T."/>
            <person name="Bristow J."/>
            <person name="Eisen J.A."/>
            <person name="Markowitz V."/>
            <person name="Hugenholtz P."/>
            <person name="Kyrpides N.C."/>
            <person name="Klenk H.P."/>
        </authorList>
    </citation>
    <scope>NUCLEOTIDE SEQUENCE</scope>
    <source>
        <strain evidence="7">ATCC 49209 / DSM 20642 / JCM 10262 / PW2</strain>
    </source>
</reference>
<keyword evidence="1" id="KW-0479">Metal-binding</keyword>
<dbReference type="AlphaFoldDB" id="F2NAB6"/>
<keyword evidence="2" id="KW-0378">Hydrolase</keyword>
<dbReference type="GO" id="GO:0046872">
    <property type="term" value="F:metal ion binding"/>
    <property type="evidence" value="ECO:0007669"/>
    <property type="project" value="UniProtKB-KW"/>
</dbReference>
<gene>
    <name evidence="6" type="ordered locus">Corgl_0175</name>
</gene>
<keyword evidence="4" id="KW-0472">Membrane</keyword>
<feature type="region of interest" description="Disordered" evidence="3">
    <location>
        <begin position="26"/>
        <end position="56"/>
    </location>
</feature>
<evidence type="ECO:0000256" key="4">
    <source>
        <dbReference type="SAM" id="Phobius"/>
    </source>
</evidence>
<proteinExistence type="predicted"/>
<dbReference type="Proteomes" id="UP000006851">
    <property type="component" value="Chromosome"/>
</dbReference>
<dbReference type="GO" id="GO:0005975">
    <property type="term" value="P:carbohydrate metabolic process"/>
    <property type="evidence" value="ECO:0007669"/>
    <property type="project" value="InterPro"/>
</dbReference>
<dbReference type="InterPro" id="IPR002509">
    <property type="entry name" value="NODB_dom"/>
</dbReference>
<dbReference type="PANTHER" id="PTHR10587">
    <property type="entry name" value="GLYCOSYL TRANSFERASE-RELATED"/>
    <property type="match status" value="1"/>
</dbReference>
<dbReference type="eggNOG" id="COG0726">
    <property type="taxonomic scope" value="Bacteria"/>
</dbReference>
<dbReference type="GO" id="GO:0016810">
    <property type="term" value="F:hydrolase activity, acting on carbon-nitrogen (but not peptide) bonds"/>
    <property type="evidence" value="ECO:0007669"/>
    <property type="project" value="InterPro"/>
</dbReference>
<dbReference type="InterPro" id="IPR050248">
    <property type="entry name" value="Polysacc_deacetylase_ArnD"/>
</dbReference>
<dbReference type="PROSITE" id="PS51677">
    <property type="entry name" value="NODB"/>
    <property type="match status" value="1"/>
</dbReference>
<name>F2NAB6_CORGP</name>
<feature type="domain" description="NodB homology" evidence="5">
    <location>
        <begin position="243"/>
        <end position="422"/>
    </location>
</feature>
<evidence type="ECO:0000313" key="7">
    <source>
        <dbReference type="Proteomes" id="UP000006851"/>
    </source>
</evidence>
<organism evidence="6 7">
    <name type="scientific">Coriobacterium glomerans (strain ATCC 49209 / DSM 20642 / JCM 10262 / PW2)</name>
    <dbReference type="NCBI Taxonomy" id="700015"/>
    <lineage>
        <taxon>Bacteria</taxon>
        <taxon>Bacillati</taxon>
        <taxon>Actinomycetota</taxon>
        <taxon>Coriobacteriia</taxon>
        <taxon>Coriobacteriales</taxon>
        <taxon>Coriobacteriaceae</taxon>
        <taxon>Coriobacterium</taxon>
    </lineage>
</organism>
<dbReference type="HOGENOM" id="CLU_034359_1_0_11"/>
<dbReference type="STRING" id="700015.Corgl_0175"/>
<dbReference type="Pfam" id="PF01522">
    <property type="entry name" value="Polysacc_deac_1"/>
    <property type="match status" value="1"/>
</dbReference>
<dbReference type="Gene3D" id="3.20.20.370">
    <property type="entry name" value="Glycoside hydrolase/deacetylase"/>
    <property type="match status" value="1"/>
</dbReference>
<protein>
    <submittedName>
        <fullName evidence="6">Polysaccharide deacetylase</fullName>
    </submittedName>
</protein>
<dbReference type="KEGG" id="cgo:Corgl_0175"/>
<sequence>MLNLAISRPHRKRSTRAVLKQARAFRSPAAGSRRRRHGEAYLHRPKRSFRKSRPAGNGSRAPYALIAVCCAFLFFVASIIWYANRGVEITLNGESTTVRVGETVEQLIDDQELADGLKAGNLLAVDDSVLKKGGGDAYSVELNGSTLAIGDVASTKLSGGEKLKVSDGADIYEAHDVTASDIEPTLSMTGDGPVQYVKTWGVKGRSEIWTGKESGRRADRGVVKQPVNCEVECVSVKPDNGRKCVALTFNEGPSAHTRQMLDILEQQGAKATFFLTGEGIEANPDAAKAIADSGNEIGSNSYAFERLSKLKGDALRSQLSRGFDAIESATGEKCALLRAPYASFSAQNWADSMDMVSAMVGWNIDSGDWLLKGAKSVTDTVIGSVQPGSIIFLTDNSSVSAQTAASLPALIDGLKAQGYELLTLSDLVATDKELAAGLDLSQVSKPEDAVLPRVPAEQGRK</sequence>